<dbReference type="InterPro" id="IPR007607">
    <property type="entry name" value="BacA/B"/>
</dbReference>
<evidence type="ECO:0000313" key="2">
    <source>
        <dbReference type="EMBL" id="CAA9326066.1"/>
    </source>
</evidence>
<dbReference type="PANTHER" id="PTHR35024:SF4">
    <property type="entry name" value="POLYMER-FORMING CYTOSKELETAL PROTEIN"/>
    <property type="match status" value="1"/>
</dbReference>
<comment type="similarity">
    <text evidence="1">Belongs to the bactofilin family.</text>
</comment>
<gene>
    <name evidence="2" type="ORF">AVDCRST_MAG71-1511</name>
</gene>
<evidence type="ECO:0008006" key="3">
    <source>
        <dbReference type="Google" id="ProtNLM"/>
    </source>
</evidence>
<evidence type="ECO:0000256" key="1">
    <source>
        <dbReference type="ARBA" id="ARBA00044755"/>
    </source>
</evidence>
<name>A0A6J4L8N8_9GAMM</name>
<accession>A0A6J4L8N8</accession>
<dbReference type="EMBL" id="CADCUA010000370">
    <property type="protein sequence ID" value="CAA9326066.1"/>
    <property type="molecule type" value="Genomic_DNA"/>
</dbReference>
<dbReference type="Pfam" id="PF04519">
    <property type="entry name" value="Bactofilin"/>
    <property type="match status" value="1"/>
</dbReference>
<dbReference type="PANTHER" id="PTHR35024">
    <property type="entry name" value="HYPOTHETICAL CYTOSOLIC PROTEIN"/>
    <property type="match status" value="1"/>
</dbReference>
<reference evidence="2" key="1">
    <citation type="submission" date="2020-02" db="EMBL/GenBank/DDBJ databases">
        <authorList>
            <person name="Meier V. D."/>
        </authorList>
    </citation>
    <scope>NUCLEOTIDE SEQUENCE</scope>
    <source>
        <strain evidence="2">AVDCRST_MAG71</strain>
    </source>
</reference>
<protein>
    <recommendedName>
        <fullName evidence="3">Integral membrane protein CcmA involved in cell shape determination</fullName>
    </recommendedName>
</protein>
<dbReference type="AlphaFoldDB" id="A0A6J4L8N8"/>
<sequence length="175" mass="17672">MAIFPASASKRASLSAAPESALPKEPDANEFSFNPASLMSGAAAPAARPAREARESVVASDVSIEGKIQGAGHVRIAGRFKGDVHVEGNLTIEVGAKVSGAVRARRVVLAGELEGDILAAEQVELTATGAMTGDINASAVTIAAGARVRGQVNFGWNEAASSDAVHAVAGRDEAA</sequence>
<proteinExistence type="inferred from homology"/>
<organism evidence="2">
    <name type="scientific">uncultured Lysobacter sp</name>
    <dbReference type="NCBI Taxonomy" id="271060"/>
    <lineage>
        <taxon>Bacteria</taxon>
        <taxon>Pseudomonadati</taxon>
        <taxon>Pseudomonadota</taxon>
        <taxon>Gammaproteobacteria</taxon>
        <taxon>Lysobacterales</taxon>
        <taxon>Lysobacteraceae</taxon>
        <taxon>Lysobacter</taxon>
        <taxon>environmental samples</taxon>
    </lineage>
</organism>